<accession>A0AA37WF71</accession>
<protein>
    <recommendedName>
        <fullName evidence="3">DUF3500 domain-containing protein</fullName>
    </recommendedName>
</protein>
<dbReference type="RefSeq" id="WP_235295139.1">
    <property type="nucleotide sequence ID" value="NZ_BSOH01000012.1"/>
</dbReference>
<dbReference type="Proteomes" id="UP001156666">
    <property type="component" value="Unassembled WGS sequence"/>
</dbReference>
<sequence>MKYLIIASIAFFSYSLVSPNWDQKANTPVVEFINALNPSQKEKVMMDFDHENRTNWHFLPAKSFPRKGLSLAELNEDQKAKFDQLLRSTLSESGYHKTHAIIDLENVLAEIEGKPDYRDPLKYFISIFGTPGESEWSWSFTGHHVFLHFTYVDNKVSMSPRFFGANPGVVRTGAKKGTAVLMQEEQAGLALINSMDEEQRDVAIIQEEAFYEILTTNTSEAKPLPALGIRMSALNEVQIIIMEDLIKLYLSAMPEELAEKRYKQLEGEDFDQILFAWAGATEQTKAHYYRVQGKTFLIEFDNAQNNANHVHTVWRDFDGDFGRDLIREHRAEHKH</sequence>
<comment type="caution">
    <text evidence="1">The sequence shown here is derived from an EMBL/GenBank/DDBJ whole genome shotgun (WGS) entry which is preliminary data.</text>
</comment>
<dbReference type="EMBL" id="BSOH01000012">
    <property type="protein sequence ID" value="GLR17489.1"/>
    <property type="molecule type" value="Genomic_DNA"/>
</dbReference>
<keyword evidence="2" id="KW-1185">Reference proteome</keyword>
<evidence type="ECO:0000313" key="1">
    <source>
        <dbReference type="EMBL" id="GLR17489.1"/>
    </source>
</evidence>
<dbReference type="InterPro" id="IPR021889">
    <property type="entry name" value="DUF3500"/>
</dbReference>
<proteinExistence type="predicted"/>
<name>A0AA37WF71_9BACT</name>
<evidence type="ECO:0008006" key="3">
    <source>
        <dbReference type="Google" id="ProtNLM"/>
    </source>
</evidence>
<dbReference type="PANTHER" id="PTHR37489:SF1">
    <property type="entry name" value="DUF3500 DOMAIN-CONTAINING PROTEIN"/>
    <property type="match status" value="1"/>
</dbReference>
<dbReference type="Pfam" id="PF12006">
    <property type="entry name" value="DUF3500"/>
    <property type="match status" value="1"/>
</dbReference>
<dbReference type="AlphaFoldDB" id="A0AA37WF71"/>
<organism evidence="1 2">
    <name type="scientific">Portibacter lacus</name>
    <dbReference type="NCBI Taxonomy" id="1099794"/>
    <lineage>
        <taxon>Bacteria</taxon>
        <taxon>Pseudomonadati</taxon>
        <taxon>Bacteroidota</taxon>
        <taxon>Saprospiria</taxon>
        <taxon>Saprospirales</taxon>
        <taxon>Haliscomenobacteraceae</taxon>
        <taxon>Portibacter</taxon>
    </lineage>
</organism>
<reference evidence="1" key="2">
    <citation type="submission" date="2023-01" db="EMBL/GenBank/DDBJ databases">
        <title>Draft genome sequence of Portibacter lacus strain NBRC 108769.</title>
        <authorList>
            <person name="Sun Q."/>
            <person name="Mori K."/>
        </authorList>
    </citation>
    <scope>NUCLEOTIDE SEQUENCE</scope>
    <source>
        <strain evidence="1">NBRC 108769</strain>
    </source>
</reference>
<reference evidence="1" key="1">
    <citation type="journal article" date="2014" name="Int. J. Syst. Evol. Microbiol.">
        <title>Complete genome sequence of Corynebacterium casei LMG S-19264T (=DSM 44701T), isolated from a smear-ripened cheese.</title>
        <authorList>
            <consortium name="US DOE Joint Genome Institute (JGI-PGF)"/>
            <person name="Walter F."/>
            <person name="Albersmeier A."/>
            <person name="Kalinowski J."/>
            <person name="Ruckert C."/>
        </authorList>
    </citation>
    <scope>NUCLEOTIDE SEQUENCE</scope>
    <source>
        <strain evidence="1">NBRC 108769</strain>
    </source>
</reference>
<evidence type="ECO:0000313" key="2">
    <source>
        <dbReference type="Proteomes" id="UP001156666"/>
    </source>
</evidence>
<gene>
    <name evidence="1" type="ORF">GCM10007940_21040</name>
</gene>
<dbReference type="PANTHER" id="PTHR37489">
    <property type="entry name" value="DUF3500 DOMAIN-CONTAINING PROTEIN"/>
    <property type="match status" value="1"/>
</dbReference>